<dbReference type="SUPFAM" id="SSF48113">
    <property type="entry name" value="Heme-dependent peroxidases"/>
    <property type="match status" value="1"/>
</dbReference>
<dbReference type="GO" id="GO:0004601">
    <property type="term" value="F:peroxidase activity"/>
    <property type="evidence" value="ECO:0007669"/>
    <property type="project" value="UniProtKB-KW"/>
</dbReference>
<dbReference type="Pfam" id="PF03098">
    <property type="entry name" value="An_peroxidase"/>
    <property type="match status" value="1"/>
</dbReference>
<gene>
    <name evidence="3" type="ORF">SK128_015653</name>
</gene>
<keyword evidence="4" id="KW-1185">Reference proteome</keyword>
<evidence type="ECO:0000256" key="2">
    <source>
        <dbReference type="PIRSR" id="PIRSR619791-2"/>
    </source>
</evidence>
<dbReference type="EMBL" id="JAXCGZ010002053">
    <property type="protein sequence ID" value="KAK7084553.1"/>
    <property type="molecule type" value="Genomic_DNA"/>
</dbReference>
<evidence type="ECO:0008006" key="5">
    <source>
        <dbReference type="Google" id="ProtNLM"/>
    </source>
</evidence>
<feature type="non-terminal residue" evidence="3">
    <location>
        <position position="482"/>
    </location>
</feature>
<keyword evidence="1" id="KW-0575">Peroxidase</keyword>
<comment type="caution">
    <text evidence="3">The sequence shown here is derived from an EMBL/GenBank/DDBJ whole genome shotgun (WGS) entry which is preliminary data.</text>
</comment>
<keyword evidence="2" id="KW-0479">Metal-binding</keyword>
<name>A0AAN8XRW7_HALRR</name>
<dbReference type="Proteomes" id="UP001381693">
    <property type="component" value="Unassembled WGS sequence"/>
</dbReference>
<dbReference type="GO" id="GO:0046872">
    <property type="term" value="F:metal ion binding"/>
    <property type="evidence" value="ECO:0007669"/>
    <property type="project" value="UniProtKB-KW"/>
</dbReference>
<keyword evidence="2" id="KW-0349">Heme</keyword>
<dbReference type="PROSITE" id="PS50292">
    <property type="entry name" value="PEROXIDASE_3"/>
    <property type="match status" value="1"/>
</dbReference>
<protein>
    <recommendedName>
        <fullName evidence="5">Chorion peroxidase</fullName>
    </recommendedName>
</protein>
<evidence type="ECO:0000256" key="1">
    <source>
        <dbReference type="ARBA" id="ARBA00022559"/>
    </source>
</evidence>
<keyword evidence="1" id="KW-0560">Oxidoreductase</keyword>
<evidence type="ECO:0000313" key="4">
    <source>
        <dbReference type="Proteomes" id="UP001381693"/>
    </source>
</evidence>
<dbReference type="InterPro" id="IPR010255">
    <property type="entry name" value="Haem_peroxidase_sf"/>
</dbReference>
<feature type="binding site" description="axial binding residue" evidence="2">
    <location>
        <position position="358"/>
    </location>
    <ligand>
        <name>heme b</name>
        <dbReference type="ChEBI" id="CHEBI:60344"/>
    </ligand>
    <ligandPart>
        <name>Fe</name>
        <dbReference type="ChEBI" id="CHEBI:18248"/>
    </ligandPart>
</feature>
<dbReference type="GO" id="GO:0020037">
    <property type="term" value="F:heme binding"/>
    <property type="evidence" value="ECO:0007669"/>
    <property type="project" value="InterPro"/>
</dbReference>
<dbReference type="PANTHER" id="PTHR11475">
    <property type="entry name" value="OXIDASE/PEROXIDASE"/>
    <property type="match status" value="1"/>
</dbReference>
<keyword evidence="2" id="KW-0408">Iron</keyword>
<dbReference type="PANTHER" id="PTHR11475:SF141">
    <property type="entry name" value="CARDINAL"/>
    <property type="match status" value="1"/>
</dbReference>
<dbReference type="GO" id="GO:0006979">
    <property type="term" value="P:response to oxidative stress"/>
    <property type="evidence" value="ECO:0007669"/>
    <property type="project" value="InterPro"/>
</dbReference>
<dbReference type="InterPro" id="IPR019791">
    <property type="entry name" value="Haem_peroxidase_animal"/>
</dbReference>
<proteinExistence type="predicted"/>
<dbReference type="AlphaFoldDB" id="A0AAN8XRW7"/>
<sequence>MCIIILLHIAIAYRLFDKTFLHIANNFQFIDHDITATPIAKGYLGSTVKCCDDLKVKLDLAFHTLNETKKVIQDLRLTEPSLITSKTLGEIEITISSLNSLKVSGEAFFTVSSIGKARRAIHELQVASKFRLPLRPQSAECAPISIPPNDPFYSCYGKTCMEFVRSAPAPSCKYGPREQLNQHTAYIDGSVIYGVKQETVDSLRTFTDGLLKHQVTHEDEEMLPAEEDIGDGCNIPEKYDDGIFCFKAGDGRVNEQVLLTLMQTVWAREHNRVARTLKSYNNDGWDDERLFQEARRIVVAELQHVTFNEFLPPVLGSLLMNILQLKPKIGDVYTVDYDEFLDASIANSFATAAYRFGHSQITDFIQRVNKHGLLHTNDLSDLFFKPFSLYDKEAMEDYTRGSTSHPAKKVDAYFTDEVAGKLFRGNLPFGLDLFALNIQRGRDHGLPSYTEFKAVCGAPVNSFSDLTSVMDDNIVDRLEEVY</sequence>
<dbReference type="InterPro" id="IPR037120">
    <property type="entry name" value="Haem_peroxidase_sf_animal"/>
</dbReference>
<reference evidence="3 4" key="1">
    <citation type="submission" date="2023-11" db="EMBL/GenBank/DDBJ databases">
        <title>Halocaridina rubra genome assembly.</title>
        <authorList>
            <person name="Smith C."/>
        </authorList>
    </citation>
    <scope>NUCLEOTIDE SEQUENCE [LARGE SCALE GENOMIC DNA]</scope>
    <source>
        <strain evidence="3">EP-1</strain>
        <tissue evidence="3">Whole</tissue>
    </source>
</reference>
<dbReference type="Gene3D" id="1.10.640.10">
    <property type="entry name" value="Haem peroxidase domain superfamily, animal type"/>
    <property type="match status" value="1"/>
</dbReference>
<organism evidence="3 4">
    <name type="scientific">Halocaridina rubra</name>
    <name type="common">Hawaiian red shrimp</name>
    <dbReference type="NCBI Taxonomy" id="373956"/>
    <lineage>
        <taxon>Eukaryota</taxon>
        <taxon>Metazoa</taxon>
        <taxon>Ecdysozoa</taxon>
        <taxon>Arthropoda</taxon>
        <taxon>Crustacea</taxon>
        <taxon>Multicrustacea</taxon>
        <taxon>Malacostraca</taxon>
        <taxon>Eumalacostraca</taxon>
        <taxon>Eucarida</taxon>
        <taxon>Decapoda</taxon>
        <taxon>Pleocyemata</taxon>
        <taxon>Caridea</taxon>
        <taxon>Atyoidea</taxon>
        <taxon>Atyidae</taxon>
        <taxon>Halocaridina</taxon>
    </lineage>
</organism>
<evidence type="ECO:0000313" key="3">
    <source>
        <dbReference type="EMBL" id="KAK7084553.1"/>
    </source>
</evidence>
<accession>A0AAN8XRW7</accession>